<dbReference type="InterPro" id="IPR036390">
    <property type="entry name" value="WH_DNA-bd_sf"/>
</dbReference>
<dbReference type="InterPro" id="IPR000847">
    <property type="entry name" value="LysR_HTH_N"/>
</dbReference>
<evidence type="ECO:0000256" key="1">
    <source>
        <dbReference type="ARBA" id="ARBA00009437"/>
    </source>
</evidence>
<dbReference type="Gene3D" id="1.10.10.10">
    <property type="entry name" value="Winged helix-like DNA-binding domain superfamily/Winged helix DNA-binding domain"/>
    <property type="match status" value="1"/>
</dbReference>
<evidence type="ECO:0000256" key="5">
    <source>
        <dbReference type="SAM" id="SignalP"/>
    </source>
</evidence>
<keyword evidence="4" id="KW-0804">Transcription</keyword>
<evidence type="ECO:0000256" key="4">
    <source>
        <dbReference type="ARBA" id="ARBA00023163"/>
    </source>
</evidence>
<name>A0A1V4AER3_9ACTN</name>
<evidence type="ECO:0000313" key="8">
    <source>
        <dbReference type="Proteomes" id="UP000190539"/>
    </source>
</evidence>
<evidence type="ECO:0000313" key="7">
    <source>
        <dbReference type="EMBL" id="OON81969.1"/>
    </source>
</evidence>
<dbReference type="GO" id="GO:0003700">
    <property type="term" value="F:DNA-binding transcription factor activity"/>
    <property type="evidence" value="ECO:0007669"/>
    <property type="project" value="InterPro"/>
</dbReference>
<evidence type="ECO:0000256" key="3">
    <source>
        <dbReference type="ARBA" id="ARBA00023125"/>
    </source>
</evidence>
<dbReference type="FunFam" id="1.10.10.10:FF:000001">
    <property type="entry name" value="LysR family transcriptional regulator"/>
    <property type="match status" value="1"/>
</dbReference>
<feature type="chain" id="PRO_5039640625" evidence="5">
    <location>
        <begin position="23"/>
        <end position="299"/>
    </location>
</feature>
<keyword evidence="8" id="KW-1185">Reference proteome</keyword>
<dbReference type="InterPro" id="IPR005119">
    <property type="entry name" value="LysR_subst-bd"/>
</dbReference>
<feature type="domain" description="HTH lysR-type" evidence="6">
    <location>
        <begin position="1"/>
        <end position="58"/>
    </location>
</feature>
<dbReference type="PANTHER" id="PTHR30419">
    <property type="entry name" value="HTH-TYPE TRANSCRIPTIONAL REGULATOR YBHD"/>
    <property type="match status" value="1"/>
</dbReference>
<protein>
    <submittedName>
        <fullName evidence="7">LysR family transcriptional regulator</fullName>
    </submittedName>
</protein>
<dbReference type="CDD" id="cd05466">
    <property type="entry name" value="PBP2_LTTR_substrate"/>
    <property type="match status" value="1"/>
</dbReference>
<dbReference type="STRING" id="83656.B1H18_07150"/>
<dbReference type="AlphaFoldDB" id="A0A1V4AER3"/>
<dbReference type="SUPFAM" id="SSF46785">
    <property type="entry name" value="Winged helix' DNA-binding domain"/>
    <property type="match status" value="1"/>
</dbReference>
<dbReference type="SUPFAM" id="SSF53850">
    <property type="entry name" value="Periplasmic binding protein-like II"/>
    <property type="match status" value="1"/>
</dbReference>
<dbReference type="EMBL" id="MVFC01000003">
    <property type="protein sequence ID" value="OON81969.1"/>
    <property type="molecule type" value="Genomic_DNA"/>
</dbReference>
<dbReference type="Proteomes" id="UP000190539">
    <property type="component" value="Unassembled WGS sequence"/>
</dbReference>
<evidence type="ECO:0000256" key="2">
    <source>
        <dbReference type="ARBA" id="ARBA00023015"/>
    </source>
</evidence>
<proteinExistence type="inferred from homology"/>
<dbReference type="PRINTS" id="PR00039">
    <property type="entry name" value="HTHLYSR"/>
</dbReference>
<evidence type="ECO:0000259" key="6">
    <source>
        <dbReference type="PROSITE" id="PS50931"/>
    </source>
</evidence>
<dbReference type="OrthoDB" id="3636008at2"/>
<dbReference type="InterPro" id="IPR050950">
    <property type="entry name" value="HTH-type_LysR_regulators"/>
</dbReference>
<organism evidence="7 8">
    <name type="scientific">Streptomyces tsukubensis</name>
    <dbReference type="NCBI Taxonomy" id="83656"/>
    <lineage>
        <taxon>Bacteria</taxon>
        <taxon>Bacillati</taxon>
        <taxon>Actinomycetota</taxon>
        <taxon>Actinomycetes</taxon>
        <taxon>Kitasatosporales</taxon>
        <taxon>Streptomycetaceae</taxon>
        <taxon>Streptomyces</taxon>
    </lineage>
</organism>
<gene>
    <name evidence="7" type="ORF">B1H18_07150</name>
</gene>
<dbReference type="Pfam" id="PF03466">
    <property type="entry name" value="LysR_substrate"/>
    <property type="match status" value="1"/>
</dbReference>
<dbReference type="Pfam" id="PF00126">
    <property type="entry name" value="HTH_1"/>
    <property type="match status" value="1"/>
</dbReference>
<keyword evidence="3" id="KW-0238">DNA-binding</keyword>
<keyword evidence="2" id="KW-0805">Transcription regulation</keyword>
<reference evidence="7 8" key="1">
    <citation type="submission" date="2017-02" db="EMBL/GenBank/DDBJ databases">
        <title>Draft Genome Sequence of Streptomyces tsukubaensis F601, a Producer of the immunosuppressant tacrolimus FK506.</title>
        <authorList>
            <person name="Zong G."/>
            <person name="Zhong C."/>
            <person name="Fu J."/>
            <person name="Qin R."/>
            <person name="Cao G."/>
        </authorList>
    </citation>
    <scope>NUCLEOTIDE SEQUENCE [LARGE SCALE GENOMIC DNA]</scope>
    <source>
        <strain evidence="7 8">F601</strain>
    </source>
</reference>
<dbReference type="GO" id="GO:0003677">
    <property type="term" value="F:DNA binding"/>
    <property type="evidence" value="ECO:0007669"/>
    <property type="project" value="UniProtKB-KW"/>
</dbReference>
<sequence length="299" mass="32313">MTLKQLRSFVAAARLGSFTAAAASMDVAQASVSELIRKVEDEEGVALFVRGARRLLLTSAGSTLLPFAERALAAVDEGAHALRALRSLQGGVVTFGLLRNAAFYVLSDLVQHFHVNHPNVRVRLVGLNSVEVAEEVAAGTVEAGLVVLPVEDAALKVTPLLRDEVLYVSGDPARAARPVTVADLAQARLVLYDAHYGWRDPTRRQLAERSQLAGVRIEPWVEVEHVEPALELVARGVGDTVVSRAVAKSPSFPAGLHTVGFEEPMYDTIALVHRQGTELSPAAREMARLARRMLLRRQG</sequence>
<accession>A0A1V4AER3</accession>
<dbReference type="PROSITE" id="PS50931">
    <property type="entry name" value="HTH_LYSR"/>
    <property type="match status" value="1"/>
</dbReference>
<keyword evidence="5" id="KW-0732">Signal</keyword>
<dbReference type="GO" id="GO:0005829">
    <property type="term" value="C:cytosol"/>
    <property type="evidence" value="ECO:0007669"/>
    <property type="project" value="TreeGrafter"/>
</dbReference>
<comment type="caution">
    <text evidence="7">The sequence shown here is derived from an EMBL/GenBank/DDBJ whole genome shotgun (WGS) entry which is preliminary data.</text>
</comment>
<feature type="signal peptide" evidence="5">
    <location>
        <begin position="1"/>
        <end position="22"/>
    </location>
</feature>
<dbReference type="InterPro" id="IPR036388">
    <property type="entry name" value="WH-like_DNA-bd_sf"/>
</dbReference>
<dbReference type="Gene3D" id="3.40.190.290">
    <property type="match status" value="1"/>
</dbReference>
<comment type="similarity">
    <text evidence="1">Belongs to the LysR transcriptional regulatory family.</text>
</comment>